<evidence type="ECO:0000313" key="2">
    <source>
        <dbReference type="Proteomes" id="UP000004710"/>
    </source>
</evidence>
<dbReference type="Proteomes" id="UP000004710">
    <property type="component" value="Unassembled WGS sequence"/>
</dbReference>
<gene>
    <name evidence="1" type="ORF">ECIG_03163</name>
</gene>
<organism evidence="1 2">
    <name type="scientific">Escherichia coli M605</name>
    <dbReference type="NCBI Taxonomy" id="656417"/>
    <lineage>
        <taxon>Bacteria</taxon>
        <taxon>Pseudomonadati</taxon>
        <taxon>Pseudomonadota</taxon>
        <taxon>Gammaproteobacteria</taxon>
        <taxon>Enterobacterales</taxon>
        <taxon>Enterobacteriaceae</taxon>
        <taxon>Escherichia</taxon>
    </lineage>
</organism>
<evidence type="ECO:0000313" key="1">
    <source>
        <dbReference type="EMBL" id="EGI12905.1"/>
    </source>
</evidence>
<accession>F4T827</accession>
<dbReference type="AlphaFoldDB" id="F4T827"/>
<name>F4T827_ECOLX</name>
<sequence>MGLVCFLIHITGFLLSRLTAFQGQEKKDIQEKMCAISDSYAV</sequence>
<proteinExistence type="predicted"/>
<reference evidence="1 2" key="1">
    <citation type="submission" date="2010-01" db="EMBL/GenBank/DDBJ databases">
        <title>The Genome Sequence of Escherichia coli M605.</title>
        <authorList>
            <consortium name="The Broad Institute Genome Sequencing Platform"/>
            <consortium name="The Broad Institute Genome Sequencing Center for Infectious Disease"/>
            <person name="Feldgarden M."/>
            <person name="Gordon D.M."/>
            <person name="Johnson J.R."/>
            <person name="Johnston B.D."/>
            <person name="Young S."/>
            <person name="Zeng Q."/>
            <person name="Koehrsen M."/>
            <person name="Alvarado L."/>
            <person name="Berlin A.M."/>
            <person name="Borenstein D."/>
            <person name="Chapman S.B."/>
            <person name="Chen Z."/>
            <person name="Engels R."/>
            <person name="Freedman E."/>
            <person name="Gellesch M."/>
            <person name="Goldberg J."/>
            <person name="Griggs A."/>
            <person name="Gujja S."/>
            <person name="Heilman E.R."/>
            <person name="Heiman D.I."/>
            <person name="Hepburn T.A."/>
            <person name="Howarth C."/>
            <person name="Jen D."/>
            <person name="Larson L."/>
            <person name="Lewis B."/>
            <person name="Mehta T."/>
            <person name="Park D."/>
            <person name="Pearson M."/>
            <person name="Richards J."/>
            <person name="Roberts A."/>
            <person name="Saif S."/>
            <person name="Shea T.D."/>
            <person name="Shenoy N."/>
            <person name="Sisk P."/>
            <person name="Stolte C."/>
            <person name="Sykes S.N."/>
            <person name="Walk T."/>
            <person name="White J."/>
            <person name="Yandava C."/>
            <person name="Haas B."/>
            <person name="Henn M.R."/>
            <person name="Nusbaum C."/>
            <person name="Birren B."/>
        </authorList>
    </citation>
    <scope>NUCLEOTIDE SEQUENCE [LARGE SCALE GENOMIC DNA]</scope>
    <source>
        <strain evidence="1 2">M605</strain>
    </source>
</reference>
<protein>
    <submittedName>
        <fullName evidence="1">Uncharacterized protein</fullName>
    </submittedName>
</protein>
<dbReference type="EMBL" id="GL883932">
    <property type="protein sequence ID" value="EGI12905.1"/>
    <property type="molecule type" value="Genomic_DNA"/>
</dbReference>
<dbReference type="HOGENOM" id="CLU_3251359_0_0_6"/>